<keyword evidence="2" id="KW-1185">Reference proteome</keyword>
<gene>
    <name evidence="1" type="ORF">M413DRAFT_42996</name>
</gene>
<evidence type="ECO:0000313" key="2">
    <source>
        <dbReference type="Proteomes" id="UP000053424"/>
    </source>
</evidence>
<reference evidence="1 2" key="1">
    <citation type="submission" date="2014-04" db="EMBL/GenBank/DDBJ databases">
        <authorList>
            <consortium name="DOE Joint Genome Institute"/>
            <person name="Kuo A."/>
            <person name="Gay G."/>
            <person name="Dore J."/>
            <person name="Kohler A."/>
            <person name="Nagy L.G."/>
            <person name="Floudas D."/>
            <person name="Copeland A."/>
            <person name="Barry K.W."/>
            <person name="Cichocki N."/>
            <person name="Veneault-Fourrey C."/>
            <person name="LaButti K."/>
            <person name="Lindquist E.A."/>
            <person name="Lipzen A."/>
            <person name="Lundell T."/>
            <person name="Morin E."/>
            <person name="Murat C."/>
            <person name="Sun H."/>
            <person name="Tunlid A."/>
            <person name="Henrissat B."/>
            <person name="Grigoriev I.V."/>
            <person name="Hibbett D.S."/>
            <person name="Martin F."/>
            <person name="Nordberg H.P."/>
            <person name="Cantor M.N."/>
            <person name="Hua S.X."/>
        </authorList>
    </citation>
    <scope>NUCLEOTIDE SEQUENCE [LARGE SCALE GENOMIC DNA]</scope>
    <source>
        <strain evidence="2">h7</strain>
    </source>
</reference>
<dbReference type="AlphaFoldDB" id="A0A0C3CXA9"/>
<name>A0A0C3CXA9_HEBCY</name>
<proteinExistence type="predicted"/>
<dbReference type="Proteomes" id="UP000053424">
    <property type="component" value="Unassembled WGS sequence"/>
</dbReference>
<evidence type="ECO:0000313" key="1">
    <source>
        <dbReference type="EMBL" id="KIM48789.1"/>
    </source>
</evidence>
<dbReference type="HOGENOM" id="CLU_148189_0_0_1"/>
<dbReference type="EMBL" id="KN831768">
    <property type="protein sequence ID" value="KIM48789.1"/>
    <property type="molecule type" value="Genomic_DNA"/>
</dbReference>
<feature type="non-terminal residue" evidence="1">
    <location>
        <position position="131"/>
    </location>
</feature>
<accession>A0A0C3CXA9</accession>
<organism evidence="1 2">
    <name type="scientific">Hebeloma cylindrosporum</name>
    <dbReference type="NCBI Taxonomy" id="76867"/>
    <lineage>
        <taxon>Eukaryota</taxon>
        <taxon>Fungi</taxon>
        <taxon>Dikarya</taxon>
        <taxon>Basidiomycota</taxon>
        <taxon>Agaricomycotina</taxon>
        <taxon>Agaricomycetes</taxon>
        <taxon>Agaricomycetidae</taxon>
        <taxon>Agaricales</taxon>
        <taxon>Agaricineae</taxon>
        <taxon>Hymenogastraceae</taxon>
        <taxon>Hebeloma</taxon>
    </lineage>
</organism>
<protein>
    <submittedName>
        <fullName evidence="1">Uncharacterized protein</fullName>
    </submittedName>
</protein>
<reference evidence="2" key="2">
    <citation type="submission" date="2015-01" db="EMBL/GenBank/DDBJ databases">
        <title>Evolutionary Origins and Diversification of the Mycorrhizal Mutualists.</title>
        <authorList>
            <consortium name="DOE Joint Genome Institute"/>
            <consortium name="Mycorrhizal Genomics Consortium"/>
            <person name="Kohler A."/>
            <person name="Kuo A."/>
            <person name="Nagy L.G."/>
            <person name="Floudas D."/>
            <person name="Copeland A."/>
            <person name="Barry K.W."/>
            <person name="Cichocki N."/>
            <person name="Veneault-Fourrey C."/>
            <person name="LaButti K."/>
            <person name="Lindquist E.A."/>
            <person name="Lipzen A."/>
            <person name="Lundell T."/>
            <person name="Morin E."/>
            <person name="Murat C."/>
            <person name="Riley R."/>
            <person name="Ohm R."/>
            <person name="Sun H."/>
            <person name="Tunlid A."/>
            <person name="Henrissat B."/>
            <person name="Grigoriev I.V."/>
            <person name="Hibbett D.S."/>
            <person name="Martin F."/>
        </authorList>
    </citation>
    <scope>NUCLEOTIDE SEQUENCE [LARGE SCALE GENOMIC DNA]</scope>
    <source>
        <strain evidence="2">h7</strain>
    </source>
</reference>
<sequence>YGRFDNTSRPGGVMMTAAFSSTTQNNTFRLVADNSTVTSLIEDIVANCSSLLNSPSTIAATNYDDSLTAPKPEQVIQYYRASTVALTLDGYNNTGALEAEGTPDTPLPTPLDTNLLDCLNFTTGEAVPLVD</sequence>
<feature type="non-terminal residue" evidence="1">
    <location>
        <position position="1"/>
    </location>
</feature>
<dbReference type="OrthoDB" id="3365917at2759"/>